<dbReference type="GO" id="GO:0008237">
    <property type="term" value="F:metallopeptidase activity"/>
    <property type="evidence" value="ECO:0007669"/>
    <property type="project" value="InterPro"/>
</dbReference>
<sequence>MIKKAILTTVIYCLALFQLHAQISLPVARNIQAAFDKNTRNTSGQPGEKYWQNTASYDISINVNPATRLISGTVDIDYINNSPDTLNKIVFKLYTDFYKAGAMRGYPVEEQDVSKGMAIEKIAVNNQQFDPTKIVIQGTNMIVPATLLPLQTIHFSIQYSYTLNKTSHIRTGEVEEGAYFIAYSFPRITVYDDVDGWNMSQYTGTYEFYNDFCNFNAAITVPNSFAVWATGDLINCDEVYSSKVCQRLKSAENNNEYITIIDSTDLASKSFTNNNAVNTFRFNAKHVTDFVFAISDHYIWKASSLIVDSATGRRTRVDAVYNPLHTDYADVIKEARSTVEYMSFRFPKWPYPYNHETIFDGLDKMEYPMMVNDIPQHGAVESFSLTSHEIFHTMFPFYMGINETKYGWMDEGWATLAEWLFTPMYLPGRVDSFAVADYEAVAGNEIDLPVITPSTQMQGIYFEHESAFSINSYPKPGLGYLYIKDMLGDEIFFKALHHYIKTWNGKHPLPYDFFNCMNEGAGINMNWFWKIWFFDKGYPDLAIAEVKPAKKQVVILSKGNKPTPVDLTIYFENGATEKIHKTIDAWKNGNKTVILSYTNASPVSRIELGDFFDVDVDKRNNVWLNK</sequence>
<dbReference type="RefSeq" id="WP_090653465.1">
    <property type="nucleotide sequence ID" value="NZ_FOXQ01000001.1"/>
</dbReference>
<feature type="chain" id="PRO_5011647829" description="Peptidase M1 membrane alanine aminopeptidase domain-containing protein" evidence="1">
    <location>
        <begin position="22"/>
        <end position="626"/>
    </location>
</feature>
<dbReference type="InterPro" id="IPR014782">
    <property type="entry name" value="Peptidase_M1_dom"/>
</dbReference>
<keyword evidence="1" id="KW-0732">Signal</keyword>
<protein>
    <recommendedName>
        <fullName evidence="2">Peptidase M1 membrane alanine aminopeptidase domain-containing protein</fullName>
    </recommendedName>
</protein>
<proteinExistence type="predicted"/>
<dbReference type="OrthoDB" id="9814383at2"/>
<gene>
    <name evidence="3" type="ORF">SAMN05444277_101111</name>
</gene>
<dbReference type="Gene3D" id="1.10.390.10">
    <property type="entry name" value="Neutral Protease Domain 2"/>
    <property type="match status" value="1"/>
</dbReference>
<accession>A0A1I5R780</accession>
<dbReference type="InterPro" id="IPR027268">
    <property type="entry name" value="Peptidase_M4/M1_CTD_sf"/>
</dbReference>
<evidence type="ECO:0000313" key="4">
    <source>
        <dbReference type="Proteomes" id="UP000199031"/>
    </source>
</evidence>
<organism evidence="3 4">
    <name type="scientific">Parafilimonas terrae</name>
    <dbReference type="NCBI Taxonomy" id="1465490"/>
    <lineage>
        <taxon>Bacteria</taxon>
        <taxon>Pseudomonadati</taxon>
        <taxon>Bacteroidota</taxon>
        <taxon>Chitinophagia</taxon>
        <taxon>Chitinophagales</taxon>
        <taxon>Chitinophagaceae</taxon>
        <taxon>Parafilimonas</taxon>
    </lineage>
</organism>
<reference evidence="3 4" key="1">
    <citation type="submission" date="2016-10" db="EMBL/GenBank/DDBJ databases">
        <authorList>
            <person name="de Groot N.N."/>
        </authorList>
    </citation>
    <scope>NUCLEOTIDE SEQUENCE [LARGE SCALE GENOMIC DNA]</scope>
    <source>
        <strain evidence="3 4">DSM 28286</strain>
    </source>
</reference>
<keyword evidence="4" id="KW-1185">Reference proteome</keyword>
<dbReference type="CDD" id="cd09604">
    <property type="entry name" value="M1_APN_like"/>
    <property type="match status" value="1"/>
</dbReference>
<dbReference type="Pfam" id="PF01433">
    <property type="entry name" value="Peptidase_M1"/>
    <property type="match status" value="1"/>
</dbReference>
<dbReference type="STRING" id="1465490.SAMN05444277_101111"/>
<evidence type="ECO:0000313" key="3">
    <source>
        <dbReference type="EMBL" id="SFP54379.1"/>
    </source>
</evidence>
<dbReference type="AlphaFoldDB" id="A0A1I5R780"/>
<dbReference type="SUPFAM" id="SSF55486">
    <property type="entry name" value="Metalloproteases ('zincins'), catalytic domain"/>
    <property type="match status" value="1"/>
</dbReference>
<feature type="domain" description="Peptidase M1 membrane alanine aminopeptidase" evidence="2">
    <location>
        <begin position="383"/>
        <end position="532"/>
    </location>
</feature>
<dbReference type="Proteomes" id="UP000199031">
    <property type="component" value="Unassembled WGS sequence"/>
</dbReference>
<dbReference type="EMBL" id="FOXQ01000001">
    <property type="protein sequence ID" value="SFP54379.1"/>
    <property type="molecule type" value="Genomic_DNA"/>
</dbReference>
<evidence type="ECO:0000256" key="1">
    <source>
        <dbReference type="SAM" id="SignalP"/>
    </source>
</evidence>
<name>A0A1I5R780_9BACT</name>
<feature type="signal peptide" evidence="1">
    <location>
        <begin position="1"/>
        <end position="21"/>
    </location>
</feature>
<evidence type="ECO:0000259" key="2">
    <source>
        <dbReference type="Pfam" id="PF01433"/>
    </source>
</evidence>
<dbReference type="GO" id="GO:0008270">
    <property type="term" value="F:zinc ion binding"/>
    <property type="evidence" value="ECO:0007669"/>
    <property type="project" value="InterPro"/>
</dbReference>